<evidence type="ECO:0000313" key="17">
    <source>
        <dbReference type="Proteomes" id="UP001597512"/>
    </source>
</evidence>
<dbReference type="Pfam" id="PF07715">
    <property type="entry name" value="Plug"/>
    <property type="match status" value="1"/>
</dbReference>
<proteinExistence type="inferred from homology"/>
<keyword evidence="8" id="KW-0406">Ion transport</keyword>
<evidence type="ECO:0000256" key="2">
    <source>
        <dbReference type="ARBA" id="ARBA00022448"/>
    </source>
</evidence>
<dbReference type="Pfam" id="PF13715">
    <property type="entry name" value="CarbopepD_reg_2"/>
    <property type="match status" value="1"/>
</dbReference>
<keyword evidence="17" id="KW-1185">Reference proteome</keyword>
<evidence type="ECO:0000256" key="5">
    <source>
        <dbReference type="ARBA" id="ARBA00022692"/>
    </source>
</evidence>
<comment type="caution">
    <text evidence="16">The sequence shown here is derived from an EMBL/GenBank/DDBJ whole genome shotgun (WGS) entry which is preliminary data.</text>
</comment>
<feature type="domain" description="TonB-dependent receptor plug" evidence="15">
    <location>
        <begin position="121"/>
        <end position="220"/>
    </location>
</feature>
<gene>
    <name evidence="16" type="ORF">ACFS25_23370</name>
</gene>
<feature type="chain" id="PRO_5046676730" evidence="13">
    <location>
        <begin position="20"/>
        <end position="807"/>
    </location>
</feature>
<keyword evidence="16" id="KW-0675">Receptor</keyword>
<evidence type="ECO:0000256" key="4">
    <source>
        <dbReference type="ARBA" id="ARBA00022496"/>
    </source>
</evidence>
<dbReference type="Gene3D" id="2.40.170.20">
    <property type="entry name" value="TonB-dependent receptor, beta-barrel domain"/>
    <property type="match status" value="1"/>
</dbReference>
<dbReference type="PANTHER" id="PTHR32552">
    <property type="entry name" value="FERRICHROME IRON RECEPTOR-RELATED"/>
    <property type="match status" value="1"/>
</dbReference>
<dbReference type="EMBL" id="JBHUOM010000023">
    <property type="protein sequence ID" value="MFD2936741.1"/>
    <property type="molecule type" value="Genomic_DNA"/>
</dbReference>
<evidence type="ECO:0000256" key="11">
    <source>
        <dbReference type="ARBA" id="ARBA00023237"/>
    </source>
</evidence>
<dbReference type="InterPro" id="IPR012910">
    <property type="entry name" value="Plug_dom"/>
</dbReference>
<name>A0ABW6AMJ9_9BACT</name>
<keyword evidence="2" id="KW-0813">Transport</keyword>
<dbReference type="SUPFAM" id="SSF56935">
    <property type="entry name" value="Porins"/>
    <property type="match status" value="1"/>
</dbReference>
<evidence type="ECO:0000256" key="3">
    <source>
        <dbReference type="ARBA" id="ARBA00022452"/>
    </source>
</evidence>
<dbReference type="RefSeq" id="WP_381505821.1">
    <property type="nucleotide sequence ID" value="NZ_JBHUOM010000023.1"/>
</dbReference>
<evidence type="ECO:0000256" key="6">
    <source>
        <dbReference type="ARBA" id="ARBA00022729"/>
    </source>
</evidence>
<dbReference type="Pfam" id="PF00593">
    <property type="entry name" value="TonB_dep_Rec_b-barrel"/>
    <property type="match status" value="1"/>
</dbReference>
<dbReference type="Gene3D" id="2.60.40.1120">
    <property type="entry name" value="Carboxypeptidase-like, regulatory domain"/>
    <property type="match status" value="1"/>
</dbReference>
<dbReference type="Gene3D" id="2.170.130.10">
    <property type="entry name" value="TonB-dependent receptor, plug domain"/>
    <property type="match status" value="1"/>
</dbReference>
<reference evidence="17" key="1">
    <citation type="journal article" date="2019" name="Int. J. Syst. Evol. Microbiol.">
        <title>The Global Catalogue of Microorganisms (GCM) 10K type strain sequencing project: providing services to taxonomists for standard genome sequencing and annotation.</title>
        <authorList>
            <consortium name="The Broad Institute Genomics Platform"/>
            <consortium name="The Broad Institute Genome Sequencing Center for Infectious Disease"/>
            <person name="Wu L."/>
            <person name="Ma J."/>
        </authorList>
    </citation>
    <scope>NUCLEOTIDE SEQUENCE [LARGE SCALE GENOMIC DNA]</scope>
    <source>
        <strain evidence="17">KCTC 52490</strain>
    </source>
</reference>
<keyword evidence="9 12" id="KW-0798">TonB box</keyword>
<evidence type="ECO:0000259" key="15">
    <source>
        <dbReference type="Pfam" id="PF07715"/>
    </source>
</evidence>
<keyword evidence="7" id="KW-0408">Iron</keyword>
<keyword evidence="3" id="KW-1134">Transmembrane beta strand</keyword>
<feature type="domain" description="TonB-dependent receptor-like beta-barrel" evidence="14">
    <location>
        <begin position="335"/>
        <end position="765"/>
    </location>
</feature>
<keyword evidence="5" id="KW-0812">Transmembrane</keyword>
<protein>
    <submittedName>
        <fullName evidence="16">TonB-dependent receptor domain-containing protein</fullName>
    </submittedName>
</protein>
<evidence type="ECO:0000256" key="1">
    <source>
        <dbReference type="ARBA" id="ARBA00004571"/>
    </source>
</evidence>
<comment type="similarity">
    <text evidence="12">Belongs to the TonB-dependent receptor family.</text>
</comment>
<dbReference type="InterPro" id="IPR036942">
    <property type="entry name" value="Beta-barrel_TonB_sf"/>
</dbReference>
<evidence type="ECO:0000256" key="8">
    <source>
        <dbReference type="ARBA" id="ARBA00023065"/>
    </source>
</evidence>
<dbReference type="InterPro" id="IPR008969">
    <property type="entry name" value="CarboxyPept-like_regulatory"/>
</dbReference>
<organism evidence="16 17">
    <name type="scientific">Spirosoma flavum</name>
    <dbReference type="NCBI Taxonomy" id="2048557"/>
    <lineage>
        <taxon>Bacteria</taxon>
        <taxon>Pseudomonadati</taxon>
        <taxon>Bacteroidota</taxon>
        <taxon>Cytophagia</taxon>
        <taxon>Cytophagales</taxon>
        <taxon>Cytophagaceae</taxon>
        <taxon>Spirosoma</taxon>
    </lineage>
</organism>
<evidence type="ECO:0000259" key="14">
    <source>
        <dbReference type="Pfam" id="PF00593"/>
    </source>
</evidence>
<keyword evidence="10 12" id="KW-0472">Membrane</keyword>
<evidence type="ECO:0000256" key="12">
    <source>
        <dbReference type="RuleBase" id="RU003357"/>
    </source>
</evidence>
<evidence type="ECO:0000256" key="10">
    <source>
        <dbReference type="ARBA" id="ARBA00023136"/>
    </source>
</evidence>
<evidence type="ECO:0000256" key="13">
    <source>
        <dbReference type="SAM" id="SignalP"/>
    </source>
</evidence>
<evidence type="ECO:0000256" key="7">
    <source>
        <dbReference type="ARBA" id="ARBA00023004"/>
    </source>
</evidence>
<keyword evidence="11" id="KW-0998">Cell outer membrane</keyword>
<keyword evidence="4" id="KW-0410">Iron transport</keyword>
<dbReference type="InterPro" id="IPR037066">
    <property type="entry name" value="Plug_dom_sf"/>
</dbReference>
<dbReference type="SUPFAM" id="SSF49464">
    <property type="entry name" value="Carboxypeptidase regulatory domain-like"/>
    <property type="match status" value="1"/>
</dbReference>
<evidence type="ECO:0000313" key="16">
    <source>
        <dbReference type="EMBL" id="MFD2936741.1"/>
    </source>
</evidence>
<keyword evidence="6 13" id="KW-0732">Signal</keyword>
<comment type="subcellular location">
    <subcellularLocation>
        <location evidence="1">Cell outer membrane</location>
        <topology evidence="1">Multi-pass membrane protein</topology>
    </subcellularLocation>
</comment>
<evidence type="ECO:0000256" key="9">
    <source>
        <dbReference type="ARBA" id="ARBA00023077"/>
    </source>
</evidence>
<feature type="signal peptide" evidence="13">
    <location>
        <begin position="1"/>
        <end position="19"/>
    </location>
</feature>
<sequence length="807" mass="88337">MRLSVLFPLLLLISSISFGAPKKCTVSGYVYEEGGHKPIVNATVYVIDNQLGTVTNDQGYFAITVPVTASLKVSFSFVGFSTLVKNVSFSQDIKLAIYLTPGQFLTEQIVRAARAGNVSNDATMSTISITGAQLRKVPALLGEKDPLKMLQLMPGVQKGSEGNAGLYVRGGSPDGNLILLDDAPIYNPNHLLGFFSAFNGDVLKQVDLTKGGFPARFGGRLSSVVELTTKDGTTDKLHGEGSLGLVASRLTLQGPLVSPKVSFLVAGRRTYLDLLTGLMPNSNSAQPTTKSYFYDLNAKVSIDAGAADKISLSAYTSQDQFLSVRDVGATKMQSALTWSNLAGSARWNHRFAGGTTANLSLIYSQYKMGVSDQQSLSPTVQNQLYTLRYQSGIRDLGLKYDINQYVSGKHQFQYGIQVTHHQFTPEATIVAAQDTLPQKASNQTINALEAGVYIEHYWQPTDRLRINSGMRLSYYSVLAAATPQATATNPGSGAFIRPEPRLSVAYKLSSTLALKGSYALMNQYVHLLSSTGIGLSTDLWMPTVDNIKPQQSQQVALGLAKDLPESGLTFTVEGYYKQMQNLLSYKEGASFLSTDSQGSANASNWTNNVTSGQGWSYGTELLLQKRAGRLSGWLGYTLSWTQWQFAELNGGKRFNPRYDRRHDASAVLIYELTPSITLAGTWVYGTGNALTMPLARYSGFTNTTQTSARPSSALLYGDGPNVKEYGDRNSFRAAPYHRLDVSIQFNKKKGNYERTWELSVYNVYNRHNAFLYSLEGKDQGKDLPSKTVLYKYSLFPIVPSASYIVRF</sequence>
<dbReference type="InterPro" id="IPR000531">
    <property type="entry name" value="Beta-barrel_TonB"/>
</dbReference>
<dbReference type="InterPro" id="IPR039426">
    <property type="entry name" value="TonB-dep_rcpt-like"/>
</dbReference>
<accession>A0ABW6AMJ9</accession>
<dbReference type="Proteomes" id="UP001597512">
    <property type="component" value="Unassembled WGS sequence"/>
</dbReference>
<dbReference type="PANTHER" id="PTHR32552:SF68">
    <property type="entry name" value="FERRICHROME OUTER MEMBRANE TRANSPORTER_PHAGE RECEPTOR"/>
    <property type="match status" value="1"/>
</dbReference>